<feature type="region of interest" description="Disordered" evidence="1">
    <location>
        <begin position="88"/>
        <end position="107"/>
    </location>
</feature>
<feature type="region of interest" description="Disordered" evidence="1">
    <location>
        <begin position="118"/>
        <end position="162"/>
    </location>
</feature>
<dbReference type="Proteomes" id="UP000424527">
    <property type="component" value="Unassembled WGS sequence"/>
</dbReference>
<protein>
    <submittedName>
        <fullName evidence="2">Uncharacterized protein</fullName>
    </submittedName>
</protein>
<accession>A0A6G0ISN6</accession>
<keyword evidence="3" id="KW-1185">Reference proteome</keyword>
<evidence type="ECO:0000256" key="1">
    <source>
        <dbReference type="SAM" id="MobiDB-lite"/>
    </source>
</evidence>
<dbReference type="AlphaFoldDB" id="A0A6G0ISN6"/>
<name>A0A6G0ISN6_LARCR</name>
<comment type="caution">
    <text evidence="2">The sequence shown here is derived from an EMBL/GenBank/DDBJ whole genome shotgun (WGS) entry which is preliminary data.</text>
</comment>
<reference evidence="2 3" key="1">
    <citation type="submission" date="2019-07" db="EMBL/GenBank/DDBJ databases">
        <title>Chromosome genome assembly for large yellow croaker.</title>
        <authorList>
            <person name="Xiao S."/>
        </authorList>
    </citation>
    <scope>NUCLEOTIDE SEQUENCE [LARGE SCALE GENOMIC DNA]</scope>
    <source>
        <strain evidence="2">JMULYC20181020</strain>
        <tissue evidence="2">Muscle</tissue>
    </source>
</reference>
<dbReference type="EMBL" id="REGW02000007">
    <property type="protein sequence ID" value="KAE8294293.1"/>
    <property type="molecule type" value="Genomic_DNA"/>
</dbReference>
<gene>
    <name evidence="2" type="ORF">D5F01_LYC07245</name>
</gene>
<evidence type="ECO:0000313" key="3">
    <source>
        <dbReference type="Proteomes" id="UP000424527"/>
    </source>
</evidence>
<evidence type="ECO:0000313" key="2">
    <source>
        <dbReference type="EMBL" id="KAE8294293.1"/>
    </source>
</evidence>
<feature type="compositionally biased region" description="Polar residues" evidence="1">
    <location>
        <begin position="298"/>
        <end position="311"/>
    </location>
</feature>
<proteinExistence type="predicted"/>
<feature type="region of interest" description="Disordered" evidence="1">
    <location>
        <begin position="262"/>
        <end position="320"/>
    </location>
</feature>
<organism evidence="2 3">
    <name type="scientific">Larimichthys crocea</name>
    <name type="common">Large yellow croaker</name>
    <name type="synonym">Pseudosciaena crocea</name>
    <dbReference type="NCBI Taxonomy" id="215358"/>
    <lineage>
        <taxon>Eukaryota</taxon>
        <taxon>Metazoa</taxon>
        <taxon>Chordata</taxon>
        <taxon>Craniata</taxon>
        <taxon>Vertebrata</taxon>
        <taxon>Euteleostomi</taxon>
        <taxon>Actinopterygii</taxon>
        <taxon>Neopterygii</taxon>
        <taxon>Teleostei</taxon>
        <taxon>Neoteleostei</taxon>
        <taxon>Acanthomorphata</taxon>
        <taxon>Eupercaria</taxon>
        <taxon>Sciaenidae</taxon>
        <taxon>Larimichthys</taxon>
    </lineage>
</organism>
<sequence>MDKNTVTRTFSIGAIGSGTKASDDFFAARRHSSAGIRALLWATSSAKSLGCSLGSDSQTSKENIFPNILTPDSIPQFTIPSLSVQNTSRSFDKEKEEDNAESEGLGSSWTELQPSLHASPANSMLSSSTSLHASPANSMLSSSTSLHASPANSTPSSSTSSSAFSLVLSDRRAERSVSDPFTQRRSFLQREVSYPCSYTEAQHCLDPASRAALSLPHLTKVTTPYGFITLSQSPQMASEEALLCQAGLRRFNKEKETACCPGMRTVDSKGNSSHMPGDKKKPSKDSQTVNAELKPSPASFSNTTVLSSSTPRHPGGKRRRRFYELIKKHFTSHH</sequence>